<reference evidence="7" key="1">
    <citation type="journal article" date="2019" name="Int. J. Syst. Evol. Microbiol.">
        <title>The Global Catalogue of Microorganisms (GCM) 10K type strain sequencing project: providing services to taxonomists for standard genome sequencing and annotation.</title>
        <authorList>
            <consortium name="The Broad Institute Genomics Platform"/>
            <consortium name="The Broad Institute Genome Sequencing Center for Infectious Disease"/>
            <person name="Wu L."/>
            <person name="Ma J."/>
        </authorList>
    </citation>
    <scope>NUCLEOTIDE SEQUENCE [LARGE SCALE GENOMIC DNA]</scope>
    <source>
        <strain evidence="7">JCM 11136</strain>
    </source>
</reference>
<evidence type="ECO:0000256" key="2">
    <source>
        <dbReference type="ARBA" id="ARBA00022723"/>
    </source>
</evidence>
<dbReference type="Proteomes" id="UP001501578">
    <property type="component" value="Unassembled WGS sequence"/>
</dbReference>
<dbReference type="Pfam" id="PF00753">
    <property type="entry name" value="Lactamase_B"/>
    <property type="match status" value="1"/>
</dbReference>
<evidence type="ECO:0000256" key="3">
    <source>
        <dbReference type="ARBA" id="ARBA00022801"/>
    </source>
</evidence>
<dbReference type="Gene3D" id="3.60.15.10">
    <property type="entry name" value="Ribonuclease Z/Hydroxyacylglutathione hydrolase-like"/>
    <property type="match status" value="1"/>
</dbReference>
<dbReference type="RefSeq" id="WP_343951489.1">
    <property type="nucleotide sequence ID" value="NZ_BAAAHQ010000021.1"/>
</dbReference>
<dbReference type="PANTHER" id="PTHR42978:SF6">
    <property type="entry name" value="QUORUM-QUENCHING LACTONASE YTNP-RELATED"/>
    <property type="match status" value="1"/>
</dbReference>
<dbReference type="SMART" id="SM00849">
    <property type="entry name" value="Lactamase_B"/>
    <property type="match status" value="1"/>
</dbReference>
<proteinExistence type="inferred from homology"/>
<gene>
    <name evidence="6" type="ORF">GCM10009560_40580</name>
</gene>
<keyword evidence="7" id="KW-1185">Reference proteome</keyword>
<evidence type="ECO:0000259" key="5">
    <source>
        <dbReference type="SMART" id="SM00849"/>
    </source>
</evidence>
<dbReference type="EMBL" id="BAAAHQ010000021">
    <property type="protein sequence ID" value="GAA0933940.1"/>
    <property type="molecule type" value="Genomic_DNA"/>
</dbReference>
<comment type="caution">
    <text evidence="6">The sequence shown here is derived from an EMBL/GenBank/DDBJ whole genome shotgun (WGS) entry which is preliminary data.</text>
</comment>
<dbReference type="InterPro" id="IPR001279">
    <property type="entry name" value="Metallo-B-lactamas"/>
</dbReference>
<evidence type="ECO:0000256" key="4">
    <source>
        <dbReference type="ARBA" id="ARBA00022833"/>
    </source>
</evidence>
<evidence type="ECO:0000313" key="6">
    <source>
        <dbReference type="EMBL" id="GAA0933940.1"/>
    </source>
</evidence>
<organism evidence="6 7">
    <name type="scientific">Nonomuraea longicatena</name>
    <dbReference type="NCBI Taxonomy" id="83682"/>
    <lineage>
        <taxon>Bacteria</taxon>
        <taxon>Bacillati</taxon>
        <taxon>Actinomycetota</taxon>
        <taxon>Actinomycetes</taxon>
        <taxon>Streptosporangiales</taxon>
        <taxon>Streptosporangiaceae</taxon>
        <taxon>Nonomuraea</taxon>
    </lineage>
</organism>
<sequence>MPHTPTIVAGVEITPLCDAVGPMGPSIGLPFLDTFIGARADEGEWILHFHCFLLRDTDGHVTLVDTGVGPIGSPASSWAPVPGRLLDELAAAGATPSEIDTVVITHLHSDHYGGTAVAGRPVFPNARHVIQQAELDVAAPLVRQAVLDPIAALLDPVEGTAKISAGVSVHHTPGHTPGHQIVESEGFTMLGDILHHPVQLADPAIRYVYDDDPDQAAATRVAAVARLRAEGRLLATAHFPDPLIRL</sequence>
<accession>A0ABP4AED6</accession>
<feature type="domain" description="Metallo-beta-lactamase" evidence="5">
    <location>
        <begin position="48"/>
        <end position="238"/>
    </location>
</feature>
<dbReference type="SUPFAM" id="SSF56281">
    <property type="entry name" value="Metallo-hydrolase/oxidoreductase"/>
    <property type="match status" value="1"/>
</dbReference>
<keyword evidence="3" id="KW-0378">Hydrolase</keyword>
<evidence type="ECO:0000313" key="7">
    <source>
        <dbReference type="Proteomes" id="UP001501578"/>
    </source>
</evidence>
<keyword evidence="2" id="KW-0479">Metal-binding</keyword>
<protein>
    <recommendedName>
        <fullName evidence="5">Metallo-beta-lactamase domain-containing protein</fullName>
    </recommendedName>
</protein>
<comment type="similarity">
    <text evidence="1">Belongs to the metallo-beta-lactamase superfamily.</text>
</comment>
<dbReference type="InterPro" id="IPR051013">
    <property type="entry name" value="MBL_superfamily_lactonases"/>
</dbReference>
<dbReference type="InterPro" id="IPR036866">
    <property type="entry name" value="RibonucZ/Hydroxyglut_hydro"/>
</dbReference>
<name>A0ABP4AED6_9ACTN</name>
<evidence type="ECO:0000256" key="1">
    <source>
        <dbReference type="ARBA" id="ARBA00007749"/>
    </source>
</evidence>
<keyword evidence="4" id="KW-0862">Zinc</keyword>
<dbReference type="PANTHER" id="PTHR42978">
    <property type="entry name" value="QUORUM-QUENCHING LACTONASE YTNP-RELATED-RELATED"/>
    <property type="match status" value="1"/>
</dbReference>